<dbReference type="eggNOG" id="KOG1085">
    <property type="taxonomic scope" value="Eukaryota"/>
</dbReference>
<reference evidence="5" key="1">
    <citation type="submission" date="2011-05" db="EMBL/GenBank/DDBJ databases">
        <authorList>
            <person name="Richards S.R."/>
            <person name="Qu J."/>
            <person name="Jiang H."/>
            <person name="Jhangiani S.N."/>
            <person name="Agravi P."/>
            <person name="Goodspeed R."/>
            <person name="Gross S."/>
            <person name="Mandapat C."/>
            <person name="Jackson L."/>
            <person name="Mathew T."/>
            <person name="Pu L."/>
            <person name="Thornton R."/>
            <person name="Saada N."/>
            <person name="Wilczek-Boney K.B."/>
            <person name="Lee S."/>
            <person name="Kovar C."/>
            <person name="Wu Y."/>
            <person name="Scherer S.E."/>
            <person name="Worley K.C."/>
            <person name="Muzny D.M."/>
            <person name="Gibbs R."/>
        </authorList>
    </citation>
    <scope>NUCLEOTIDE SEQUENCE</scope>
    <source>
        <strain evidence="5">Brora</strain>
    </source>
</reference>
<dbReference type="GO" id="GO:0006974">
    <property type="term" value="P:DNA damage response"/>
    <property type="evidence" value="ECO:0007669"/>
    <property type="project" value="TreeGrafter"/>
</dbReference>
<keyword evidence="5" id="KW-1185">Reference proteome</keyword>
<proteinExistence type="predicted"/>
<dbReference type="AlphaFoldDB" id="T1IRX0"/>
<dbReference type="EnsemblMetazoa" id="SMAR003820-RA">
    <property type="protein sequence ID" value="SMAR003820-PA"/>
    <property type="gene ID" value="SMAR003820"/>
</dbReference>
<dbReference type="InterPro" id="IPR001214">
    <property type="entry name" value="SET_dom"/>
</dbReference>
<dbReference type="SMART" id="SM00317">
    <property type="entry name" value="SET"/>
    <property type="match status" value="1"/>
</dbReference>
<dbReference type="SUPFAM" id="SSF82199">
    <property type="entry name" value="SET domain"/>
    <property type="match status" value="1"/>
</dbReference>
<dbReference type="Pfam" id="PF00023">
    <property type="entry name" value="Ank"/>
    <property type="match status" value="1"/>
</dbReference>
<dbReference type="PROSITE" id="PS50280">
    <property type="entry name" value="SET"/>
    <property type="match status" value="1"/>
</dbReference>
<feature type="domain" description="SET" evidence="3">
    <location>
        <begin position="159"/>
        <end position="270"/>
    </location>
</feature>
<evidence type="ECO:0000259" key="3">
    <source>
        <dbReference type="PROSITE" id="PS50280"/>
    </source>
</evidence>
<dbReference type="Proteomes" id="UP000014500">
    <property type="component" value="Unassembled WGS sequence"/>
</dbReference>
<dbReference type="InterPro" id="IPR002110">
    <property type="entry name" value="Ankyrin_rpt"/>
</dbReference>
<dbReference type="STRING" id="126957.T1IRX0"/>
<reference evidence="4" key="2">
    <citation type="submission" date="2015-02" db="UniProtKB">
        <authorList>
            <consortium name="EnsemblMetazoa"/>
        </authorList>
    </citation>
    <scope>IDENTIFICATION</scope>
</reference>
<protein>
    <recommendedName>
        <fullName evidence="3">SET domain-containing protein</fullName>
    </recommendedName>
</protein>
<dbReference type="Pfam" id="PF12796">
    <property type="entry name" value="Ank_2"/>
    <property type="match status" value="1"/>
</dbReference>
<feature type="repeat" description="ANK" evidence="1">
    <location>
        <begin position="696"/>
        <end position="717"/>
    </location>
</feature>
<dbReference type="EMBL" id="JH431397">
    <property type="status" value="NOT_ANNOTATED_CDS"/>
    <property type="molecule type" value="Genomic_DNA"/>
</dbReference>
<dbReference type="Gene3D" id="2.170.270.10">
    <property type="entry name" value="SET domain"/>
    <property type="match status" value="1"/>
</dbReference>
<dbReference type="GO" id="GO:0035861">
    <property type="term" value="C:site of double-strand break"/>
    <property type="evidence" value="ECO:0007669"/>
    <property type="project" value="TreeGrafter"/>
</dbReference>
<dbReference type="PROSITE" id="PS50297">
    <property type="entry name" value="ANK_REP_REGION"/>
    <property type="match status" value="3"/>
</dbReference>
<dbReference type="eggNOG" id="KOG0504">
    <property type="taxonomic scope" value="Eukaryota"/>
</dbReference>
<organism evidence="4 5">
    <name type="scientific">Strigamia maritima</name>
    <name type="common">European centipede</name>
    <name type="synonym">Geophilus maritimus</name>
    <dbReference type="NCBI Taxonomy" id="126957"/>
    <lineage>
        <taxon>Eukaryota</taxon>
        <taxon>Metazoa</taxon>
        <taxon>Ecdysozoa</taxon>
        <taxon>Arthropoda</taxon>
        <taxon>Myriapoda</taxon>
        <taxon>Chilopoda</taxon>
        <taxon>Pleurostigmophora</taxon>
        <taxon>Geophilomorpha</taxon>
        <taxon>Linotaeniidae</taxon>
        <taxon>Strigamia</taxon>
    </lineage>
</organism>
<evidence type="ECO:0000256" key="2">
    <source>
        <dbReference type="SAM" id="MobiDB-lite"/>
    </source>
</evidence>
<name>T1IRX0_STRMM</name>
<dbReference type="HOGENOM" id="CLU_329648_0_0_1"/>
<dbReference type="InterPro" id="IPR047266">
    <property type="entry name" value="KMT5A-like_SET"/>
</dbReference>
<evidence type="ECO:0000313" key="4">
    <source>
        <dbReference type="EnsemblMetazoa" id="SMAR003820-PA"/>
    </source>
</evidence>
<dbReference type="GO" id="GO:2000781">
    <property type="term" value="P:positive regulation of double-strand break repair"/>
    <property type="evidence" value="ECO:0007669"/>
    <property type="project" value="InterPro"/>
</dbReference>
<dbReference type="SMART" id="SM00248">
    <property type="entry name" value="ANK"/>
    <property type="match status" value="3"/>
</dbReference>
<dbReference type="InterPro" id="IPR046341">
    <property type="entry name" value="SET_dom_sf"/>
</dbReference>
<accession>T1IRX0</accession>
<dbReference type="Gene3D" id="1.25.40.20">
    <property type="entry name" value="Ankyrin repeat-containing domain"/>
    <property type="match status" value="1"/>
</dbReference>
<dbReference type="GO" id="GO:0008170">
    <property type="term" value="F:N-methyltransferase activity"/>
    <property type="evidence" value="ECO:0007669"/>
    <property type="project" value="UniProtKB-ARBA"/>
</dbReference>
<feature type="compositionally biased region" description="Low complexity" evidence="2">
    <location>
        <begin position="110"/>
        <end position="122"/>
    </location>
</feature>
<sequence length="871" mass="99828">MVEDGVELHLETSEAHILNVYYIIIPPTPLPFNVGRIVTGFPPVLLSRDANLVVQNMSPKITNYFQTSCANTKKENLEENLYLLQHDHAYSAKSHTKKEKKRKKEKMNRKLNNSTTKSSTKQTLTDYFPVRRSFRKSHSKLLKEKKKDFEEAILSQCEDGLMVETFSHKGRGVRATKHFRRGDFVVEYYGELIDVQEAKRREKIYSIDENTGCYISVDATAESNRMGRLINHSRHGNLTTKPFLIHDVPHLILIAKQDIEPGEELLYDYGDRGIDMQPDIRTFFSSPMKKENQLGEESDKISMRKRKLNDYSEPVTTIPTKRRILSLILHAEDSKSKGKIEKIETLLDDENDKYYPHSCFIESFFIDDDWRLSLRNYTKLISPRNLIPANVIRKLIDNLLLNGPCEAAASQMYFFLNQMLRITNPSLGNGILLVNISLTKVDQLSSIKIAKKSHKLFLHFLESLFEQDFAAFIRSPDAKKQLNSATGRPMIVRLLWGTKSTLSLNNSCSELLKYLVASINNAASYTTILALQKLNALMFESARLSEAQDGVVDDIPYNAIKLIQRLIEHIRSDNLSGENLLLLLDSMVLPWCRMLLAQMLLDSSSRNTTERMNNELTLGKIINYYMKSTPMEKFEKPEAQNTKENIMPTSEKNRSRNRRNAKGETALHTACIHNRVETVRKLLSHPEIDVNAVDNAGWTPLHEACNRGNIDCVRQLLGSETTPHIDVMSKNVDGITPLHDAVMNDHVEIARLLLDHGGRVLLDQIDNADRLPIDFAVSSTMSSLLLNFDNDTKRFEDNKVEKYVMLVLNLLNGYLDTHCLKEMSEKSNVDDVEKYKELDCHITQFNSHVNELMMNPKEILLLDLFKLYFLI</sequence>
<dbReference type="GO" id="GO:0005634">
    <property type="term" value="C:nucleus"/>
    <property type="evidence" value="ECO:0007669"/>
    <property type="project" value="TreeGrafter"/>
</dbReference>
<dbReference type="InterPro" id="IPR036770">
    <property type="entry name" value="Ankyrin_rpt-contain_sf"/>
</dbReference>
<dbReference type="GO" id="GO:1990166">
    <property type="term" value="P:protein localization to site of double-strand break"/>
    <property type="evidence" value="ECO:0007669"/>
    <property type="project" value="TreeGrafter"/>
</dbReference>
<feature type="repeat" description="ANK" evidence="1">
    <location>
        <begin position="662"/>
        <end position="695"/>
    </location>
</feature>
<dbReference type="PROSITE" id="PS50088">
    <property type="entry name" value="ANK_REPEAT"/>
    <property type="match status" value="3"/>
</dbReference>
<feature type="repeat" description="ANK" evidence="1">
    <location>
        <begin position="733"/>
        <end position="760"/>
    </location>
</feature>
<dbReference type="Pfam" id="PF00856">
    <property type="entry name" value="SET"/>
    <property type="match status" value="1"/>
</dbReference>
<dbReference type="GO" id="GO:0008757">
    <property type="term" value="F:S-adenosylmethionine-dependent methyltransferase activity"/>
    <property type="evidence" value="ECO:0007669"/>
    <property type="project" value="UniProtKB-ARBA"/>
</dbReference>
<dbReference type="PANTHER" id="PTHR46677:SF1">
    <property type="entry name" value="SMC5-SMC6 COMPLEX LOCALIZATION FACTOR PROTEIN 1"/>
    <property type="match status" value="1"/>
</dbReference>
<evidence type="ECO:0000256" key="1">
    <source>
        <dbReference type="PROSITE-ProRule" id="PRU00023"/>
    </source>
</evidence>
<dbReference type="SUPFAM" id="SSF48403">
    <property type="entry name" value="Ankyrin repeat"/>
    <property type="match status" value="1"/>
</dbReference>
<feature type="region of interest" description="Disordered" evidence="2">
    <location>
        <begin position="91"/>
        <end position="122"/>
    </location>
</feature>
<dbReference type="GO" id="GO:0008276">
    <property type="term" value="F:protein methyltransferase activity"/>
    <property type="evidence" value="ECO:0007669"/>
    <property type="project" value="UniProtKB-ARBA"/>
</dbReference>
<feature type="compositionally biased region" description="Basic residues" evidence="2">
    <location>
        <begin position="94"/>
        <end position="109"/>
    </location>
</feature>
<keyword evidence="1" id="KW-0040">ANK repeat</keyword>
<dbReference type="CDD" id="cd10528">
    <property type="entry name" value="SET_SETD8"/>
    <property type="match status" value="1"/>
</dbReference>
<evidence type="ECO:0000313" key="5">
    <source>
        <dbReference type="Proteomes" id="UP000014500"/>
    </source>
</evidence>
<dbReference type="InterPro" id="IPR042479">
    <property type="entry name" value="Slf1"/>
</dbReference>
<dbReference type="PANTHER" id="PTHR46677">
    <property type="entry name" value="SMC5-SMC6 COMPLEX LOCALIZATION FACTOR PROTEIN 1"/>
    <property type="match status" value="1"/>
</dbReference>